<dbReference type="EMBL" id="JAOPJF010000011">
    <property type="protein sequence ID" value="KAK1147701.1"/>
    <property type="molecule type" value="Genomic_DNA"/>
</dbReference>
<sequence>MAHPMLLSRSPSFLAPSRRCLLSLPTSSASASASLGASQSRRHLHLLRQSKTLQTNSSPRQQTRLVPSSSSSSSSSSIRPYHSQHHPDPPVHEYTNSQTTILSAALRHIPQHGFTRDALTLGARDAGFLDVSVQLFPRAEFDLILFWLASRRGLLRASVHDGLLEQYAGASVEQKIKVLLMERLRMNVDVRHQWQDALALMSLPSNVPLSLSELHALSDDILNLAGDTSVDTTWYTKRLSVSAIFASAEVVMTREAPGSSLADTEAFVDRRVEDVKALGDKLSGVKQCLGFMGSTAVGVGRSWGLKI</sequence>
<proteinExistence type="predicted"/>
<gene>
    <name evidence="1" type="primary">COQ9</name>
    <name evidence="1" type="ORF">N8T08_001046</name>
</gene>
<dbReference type="Proteomes" id="UP001177260">
    <property type="component" value="Unassembled WGS sequence"/>
</dbReference>
<comment type="caution">
    <text evidence="1">The sequence shown here is derived from an EMBL/GenBank/DDBJ whole genome shotgun (WGS) entry which is preliminary data.</text>
</comment>
<reference evidence="1 2" key="1">
    <citation type="journal article" date="2023" name="ACS Omega">
        <title>Identification of the Neoaspergillic Acid Biosynthesis Gene Cluster by Establishing an In Vitro CRISPR-Ribonucleoprotein Genetic System in Aspergillus melleus.</title>
        <authorList>
            <person name="Yuan B."/>
            <person name="Grau M.F."/>
            <person name="Murata R.M."/>
            <person name="Torok T."/>
            <person name="Venkateswaran K."/>
            <person name="Stajich J.E."/>
            <person name="Wang C.C.C."/>
        </authorList>
    </citation>
    <scope>NUCLEOTIDE SEQUENCE [LARGE SCALE GENOMIC DNA]</scope>
    <source>
        <strain evidence="1 2">IMV 1140</strain>
    </source>
</reference>
<evidence type="ECO:0000313" key="1">
    <source>
        <dbReference type="EMBL" id="KAK1147701.1"/>
    </source>
</evidence>
<organism evidence="1 2">
    <name type="scientific">Aspergillus melleus</name>
    <dbReference type="NCBI Taxonomy" id="138277"/>
    <lineage>
        <taxon>Eukaryota</taxon>
        <taxon>Fungi</taxon>
        <taxon>Dikarya</taxon>
        <taxon>Ascomycota</taxon>
        <taxon>Pezizomycotina</taxon>
        <taxon>Eurotiomycetes</taxon>
        <taxon>Eurotiomycetidae</taxon>
        <taxon>Eurotiales</taxon>
        <taxon>Aspergillaceae</taxon>
        <taxon>Aspergillus</taxon>
        <taxon>Aspergillus subgen. Circumdati</taxon>
    </lineage>
</organism>
<keyword evidence="1" id="KW-0830">Ubiquinone</keyword>
<protein>
    <submittedName>
        <fullName evidence="1">Ubiquinone biosynthesis protein coq9, mitochondrial</fullName>
    </submittedName>
</protein>
<accession>A0ACC3BAZ8</accession>
<keyword evidence="2" id="KW-1185">Reference proteome</keyword>
<evidence type="ECO:0000313" key="2">
    <source>
        <dbReference type="Proteomes" id="UP001177260"/>
    </source>
</evidence>
<name>A0ACC3BAZ8_9EURO</name>